<accession>A0A6A6WFT1</accession>
<evidence type="ECO:0000313" key="1">
    <source>
        <dbReference type="EMBL" id="KAF2761603.1"/>
    </source>
</evidence>
<evidence type="ECO:0000313" key="2">
    <source>
        <dbReference type="Proteomes" id="UP000799437"/>
    </source>
</evidence>
<organism evidence="1 2">
    <name type="scientific">Pseudovirgaria hyperparasitica</name>
    <dbReference type="NCBI Taxonomy" id="470096"/>
    <lineage>
        <taxon>Eukaryota</taxon>
        <taxon>Fungi</taxon>
        <taxon>Dikarya</taxon>
        <taxon>Ascomycota</taxon>
        <taxon>Pezizomycotina</taxon>
        <taxon>Dothideomycetes</taxon>
        <taxon>Dothideomycetes incertae sedis</taxon>
        <taxon>Acrospermales</taxon>
        <taxon>Acrospermaceae</taxon>
        <taxon>Pseudovirgaria</taxon>
    </lineage>
</organism>
<gene>
    <name evidence="1" type="ORF">EJ05DRAFT_178317</name>
</gene>
<name>A0A6A6WFT1_9PEZI</name>
<dbReference type="EMBL" id="ML996566">
    <property type="protein sequence ID" value="KAF2761603.1"/>
    <property type="molecule type" value="Genomic_DNA"/>
</dbReference>
<reference evidence="1" key="1">
    <citation type="journal article" date="2020" name="Stud. Mycol.">
        <title>101 Dothideomycetes genomes: a test case for predicting lifestyles and emergence of pathogens.</title>
        <authorList>
            <person name="Haridas S."/>
            <person name="Albert R."/>
            <person name="Binder M."/>
            <person name="Bloem J."/>
            <person name="Labutti K."/>
            <person name="Salamov A."/>
            <person name="Andreopoulos B."/>
            <person name="Baker S."/>
            <person name="Barry K."/>
            <person name="Bills G."/>
            <person name="Bluhm B."/>
            <person name="Cannon C."/>
            <person name="Castanera R."/>
            <person name="Culley D."/>
            <person name="Daum C."/>
            <person name="Ezra D."/>
            <person name="Gonzalez J."/>
            <person name="Henrissat B."/>
            <person name="Kuo A."/>
            <person name="Liang C."/>
            <person name="Lipzen A."/>
            <person name="Lutzoni F."/>
            <person name="Magnuson J."/>
            <person name="Mondo S."/>
            <person name="Nolan M."/>
            <person name="Ohm R."/>
            <person name="Pangilinan J."/>
            <person name="Park H.-J."/>
            <person name="Ramirez L."/>
            <person name="Alfaro M."/>
            <person name="Sun H."/>
            <person name="Tritt A."/>
            <person name="Yoshinaga Y."/>
            <person name="Zwiers L.-H."/>
            <person name="Turgeon B."/>
            <person name="Goodwin S."/>
            <person name="Spatafora J."/>
            <person name="Crous P."/>
            <person name="Grigoriev I."/>
        </authorList>
    </citation>
    <scope>NUCLEOTIDE SEQUENCE</scope>
    <source>
        <strain evidence="1">CBS 121739</strain>
    </source>
</reference>
<sequence length="126" mass="14466">MAFGVYFTGLLWKLSAGSRPDSLKEARAYVHVHVWVYQCIMYHVYIYIDFLKQKLLVHSHLPGYLDTGMRGNKTARETFLAPPRSPFPLPLPALPDNLCKKIVRTYMSNCMYVDVNAQPNKSCLQV</sequence>
<dbReference type="Proteomes" id="UP000799437">
    <property type="component" value="Unassembled WGS sequence"/>
</dbReference>
<keyword evidence="2" id="KW-1185">Reference proteome</keyword>
<dbReference type="GeneID" id="54480623"/>
<dbReference type="AlphaFoldDB" id="A0A6A6WFT1"/>
<protein>
    <submittedName>
        <fullName evidence="1">Uncharacterized protein</fullName>
    </submittedName>
</protein>
<dbReference type="RefSeq" id="XP_033604054.1">
    <property type="nucleotide sequence ID" value="XM_033739569.1"/>
</dbReference>
<proteinExistence type="predicted"/>